<organism evidence="2 3">
    <name type="scientific">Achlya hypogyna</name>
    <name type="common">Oomycete</name>
    <name type="synonym">Protoachlya hypogyna</name>
    <dbReference type="NCBI Taxonomy" id="1202772"/>
    <lineage>
        <taxon>Eukaryota</taxon>
        <taxon>Sar</taxon>
        <taxon>Stramenopiles</taxon>
        <taxon>Oomycota</taxon>
        <taxon>Saprolegniomycetes</taxon>
        <taxon>Saprolegniales</taxon>
        <taxon>Achlyaceae</taxon>
        <taxon>Achlya</taxon>
    </lineage>
</organism>
<evidence type="ECO:0000313" key="2">
    <source>
        <dbReference type="EMBL" id="OQR80793.1"/>
    </source>
</evidence>
<protein>
    <submittedName>
        <fullName evidence="2">Uncharacterized protein</fullName>
    </submittedName>
</protein>
<sequence length="828" mass="89551">MKDVAAQVVGCVHEERFDADLAARSAAVVQAHPEAVPNYFQDVALMLSLGHSASSSSDSDSDSSSGSDAETIGTAMYLELECPLSEIQVALLLRYSLPILTAYRDGDERRATNLVPWASLALLWCDRSTTLEARNLVHSFLHLLCLLPADETGAVLAQLVAQVLDADDVACCPGYTVLASVVADVPAESFAALELVLPASLPRVAILLGHLCAAGLLPAVSLLVSPLWTTYLQAVATVDDAVALAPCLWFLALLVPSVAASVDAAAVIRPLRHAIEVVAPQTTPAPVHALTSLFSPSALPPPAPIAGDGAGGGDRFYEVPPPDRRWRIRGVDAWVDAASHTIVAIRLTVLDTGRLAPGHPRLTVAFVETEDMTIRPILGIHPPSLASDTAVVQHSAVLDAGEVLRRLDVAADGAAGVRGLRVVSDRREFPWLGEPAAVGPAPQASSDEEVVGLVGAFVDGRLRHLTGVTAGPTQQSLQYISTLFASLYAVQPWPCLELLRDDASPAAAAVRRGLCLQLRLHPGLVVAPPTTASDATVCAAWLQEPGLAAMFLEHESRRHLEALQKLQTRVASIGALEDKERFALRVAQTEKTLTADLLARLATHEAQMRTMEEQHGKWHKALQLRLASYARQLKAVTEQNLTLRHERQELEARLRAAEADVHLATAESLSLRGEVEHQQRLLAAHTGTADKCASLERQLADWREFHETTLDAEHRVWATERDHLVQTYEAKVFKARERAEAPAKPAGGGWDPAEDRSRLLELEKLVKQKARREQGLQALRMMLERQQTVSEETLKAVNRKYDNVKAINLAIQKRALGHGVLDSARTSI</sequence>
<keyword evidence="1" id="KW-0175">Coiled coil</keyword>
<proteinExistence type="predicted"/>
<evidence type="ECO:0000313" key="3">
    <source>
        <dbReference type="Proteomes" id="UP000243579"/>
    </source>
</evidence>
<gene>
    <name evidence="2" type="ORF">ACHHYP_17167</name>
</gene>
<dbReference type="OrthoDB" id="66204at2759"/>
<name>A0A1V9Y4Z4_ACHHY</name>
<dbReference type="Proteomes" id="UP000243579">
    <property type="component" value="Unassembled WGS sequence"/>
</dbReference>
<dbReference type="EMBL" id="JNBR01002870">
    <property type="protein sequence ID" value="OQR80793.1"/>
    <property type="molecule type" value="Genomic_DNA"/>
</dbReference>
<evidence type="ECO:0000256" key="1">
    <source>
        <dbReference type="SAM" id="Coils"/>
    </source>
</evidence>
<reference evidence="2 3" key="1">
    <citation type="journal article" date="2014" name="Genome Biol. Evol.">
        <title>The secreted proteins of Achlya hypogyna and Thraustotheca clavata identify the ancestral oomycete secretome and reveal gene acquisitions by horizontal gene transfer.</title>
        <authorList>
            <person name="Misner I."/>
            <person name="Blouin N."/>
            <person name="Leonard G."/>
            <person name="Richards T.A."/>
            <person name="Lane C.E."/>
        </authorList>
    </citation>
    <scope>NUCLEOTIDE SEQUENCE [LARGE SCALE GENOMIC DNA]</scope>
    <source>
        <strain evidence="2 3">ATCC 48635</strain>
    </source>
</reference>
<feature type="coiled-coil region" evidence="1">
    <location>
        <begin position="594"/>
        <end position="667"/>
    </location>
</feature>
<dbReference type="AlphaFoldDB" id="A0A1V9Y4Z4"/>
<accession>A0A1V9Y4Z4</accession>
<comment type="caution">
    <text evidence="2">The sequence shown here is derived from an EMBL/GenBank/DDBJ whole genome shotgun (WGS) entry which is preliminary data.</text>
</comment>
<keyword evidence="3" id="KW-1185">Reference proteome</keyword>